<dbReference type="AlphaFoldDB" id="A0A0M0JC37"/>
<dbReference type="PANTHER" id="PTHR47875:SF1">
    <property type="entry name" value="PEPTIDYL-PROLYL CIS-TRANS ISOMERASE CYP28, CHLOROPLASTIC"/>
    <property type="match status" value="1"/>
</dbReference>
<comment type="caution">
    <text evidence="2">The sequence shown here is derived from an EMBL/GenBank/DDBJ whole genome shotgun (WGS) entry which is preliminary data.</text>
</comment>
<evidence type="ECO:0000259" key="1">
    <source>
        <dbReference type="PROSITE" id="PS50072"/>
    </source>
</evidence>
<dbReference type="PROSITE" id="PS50072">
    <property type="entry name" value="CSA_PPIASE_2"/>
    <property type="match status" value="1"/>
</dbReference>
<dbReference type="GO" id="GO:0009507">
    <property type="term" value="C:chloroplast"/>
    <property type="evidence" value="ECO:0007669"/>
    <property type="project" value="TreeGrafter"/>
</dbReference>
<dbReference type="PANTHER" id="PTHR47875">
    <property type="entry name" value="PEPTIDYL-PROLYL CIS-TRANS ISOMERASE CYP28, CHLOROPLASTIC"/>
    <property type="match status" value="1"/>
</dbReference>
<evidence type="ECO:0000313" key="3">
    <source>
        <dbReference type="Proteomes" id="UP000037460"/>
    </source>
</evidence>
<dbReference type="InterPro" id="IPR029000">
    <property type="entry name" value="Cyclophilin-like_dom_sf"/>
</dbReference>
<name>A0A0M0JC37_9EUKA</name>
<reference evidence="3" key="1">
    <citation type="journal article" date="2015" name="PLoS Genet.">
        <title>Genome Sequence and Transcriptome Analyses of Chrysochromulina tobin: Metabolic Tools for Enhanced Algal Fitness in the Prominent Order Prymnesiales (Haptophyceae).</title>
        <authorList>
            <person name="Hovde B.T."/>
            <person name="Deodato C.R."/>
            <person name="Hunsperger H.M."/>
            <person name="Ryken S.A."/>
            <person name="Yost W."/>
            <person name="Jha R.K."/>
            <person name="Patterson J."/>
            <person name="Monnat R.J. Jr."/>
            <person name="Barlow S.B."/>
            <person name="Starkenburg S.R."/>
            <person name="Cattolico R.A."/>
        </authorList>
    </citation>
    <scope>NUCLEOTIDE SEQUENCE</scope>
    <source>
        <strain evidence="3">CCMP291</strain>
    </source>
</reference>
<proteinExistence type="predicted"/>
<dbReference type="InterPro" id="IPR002130">
    <property type="entry name" value="Cyclophilin-type_PPIase_dom"/>
</dbReference>
<gene>
    <name evidence="2" type="ORF">Ctob_001595</name>
</gene>
<feature type="domain" description="PPIase cyclophilin-type" evidence="1">
    <location>
        <begin position="41"/>
        <end position="231"/>
    </location>
</feature>
<accession>A0A0M0JC37</accession>
<dbReference type="EMBL" id="JWZX01003134">
    <property type="protein sequence ID" value="KOO24030.1"/>
    <property type="molecule type" value="Genomic_DNA"/>
</dbReference>
<dbReference type="Pfam" id="PF00160">
    <property type="entry name" value="Pro_isomerase"/>
    <property type="match status" value="1"/>
</dbReference>
<dbReference type="Gene3D" id="2.40.100.10">
    <property type="entry name" value="Cyclophilin-like"/>
    <property type="match status" value="1"/>
</dbReference>
<keyword evidence="3" id="KW-1185">Reference proteome</keyword>
<dbReference type="GO" id="GO:0003755">
    <property type="term" value="F:peptidyl-prolyl cis-trans isomerase activity"/>
    <property type="evidence" value="ECO:0007669"/>
    <property type="project" value="InterPro"/>
</dbReference>
<dbReference type="InterPro" id="IPR044178">
    <property type="entry name" value="CYP28-like"/>
</dbReference>
<dbReference type="Proteomes" id="UP000037460">
    <property type="component" value="Unassembled WGS sequence"/>
</dbReference>
<keyword evidence="2" id="KW-0413">Isomerase</keyword>
<evidence type="ECO:0000313" key="2">
    <source>
        <dbReference type="EMBL" id="KOO24030.1"/>
    </source>
</evidence>
<dbReference type="SUPFAM" id="SSF50891">
    <property type="entry name" value="Cyclophilin-like"/>
    <property type="match status" value="1"/>
</dbReference>
<dbReference type="OrthoDB" id="193499at2759"/>
<organism evidence="2 3">
    <name type="scientific">Chrysochromulina tobinii</name>
    <dbReference type="NCBI Taxonomy" id="1460289"/>
    <lineage>
        <taxon>Eukaryota</taxon>
        <taxon>Haptista</taxon>
        <taxon>Haptophyta</taxon>
        <taxon>Prymnesiophyceae</taxon>
        <taxon>Prymnesiales</taxon>
        <taxon>Chrysochromulinaceae</taxon>
        <taxon>Chrysochromulina</taxon>
    </lineage>
</organism>
<protein>
    <submittedName>
        <fullName evidence="2">Peptidyl-prolyl cis-trans isomerase cyp20-chloroplastic-like protein</fullName>
    </submittedName>
</protein>
<sequence>MLAATPLCSIADIEEPVKERVTAEAALTIAVGTTDAARRVLPIALFGDEAPGSVATFRGVCDGTLPGQAGVTYRGTTISRVERDRVIQAGVASGSGQDVERSIDSTGYVRSVYVSRADAFKNSDTNELRHDRPGRVSMQKGGGDFRLTIAPAENRALDETNIVIGQVLMLDTAEESPSTSLLREINEVPVRQPKAETSIYLALGKAAGDPRTKVETVYRPLRKISIIDCQTRDR</sequence>